<dbReference type="PANTHER" id="PTHR43477:SF1">
    <property type="entry name" value="DIHYDROANTICAPSIN 7-DEHYDROGENASE"/>
    <property type="match status" value="1"/>
</dbReference>
<dbReference type="InterPro" id="IPR051122">
    <property type="entry name" value="SDR_DHRS6-like"/>
</dbReference>
<evidence type="ECO:0000313" key="4">
    <source>
        <dbReference type="Proteomes" id="UP001595647"/>
    </source>
</evidence>
<dbReference type="Pfam" id="PF00106">
    <property type="entry name" value="adh_short"/>
    <property type="match status" value="1"/>
</dbReference>
<comment type="similarity">
    <text evidence="1">Belongs to the short-chain dehydrogenases/reductases (SDR) family.</text>
</comment>
<keyword evidence="2" id="KW-0560">Oxidoreductase</keyword>
<dbReference type="EMBL" id="JBHRTG010000019">
    <property type="protein sequence ID" value="MFC3166192.1"/>
    <property type="molecule type" value="Genomic_DNA"/>
</dbReference>
<dbReference type="PANTHER" id="PTHR43477">
    <property type="entry name" value="DIHYDROANTICAPSIN 7-DEHYDROGENASE"/>
    <property type="match status" value="1"/>
</dbReference>
<accession>A0ABV7ICG2</accession>
<name>A0ABV7ICG2_9HYPH</name>
<dbReference type="InterPro" id="IPR036291">
    <property type="entry name" value="NAD(P)-bd_dom_sf"/>
</dbReference>
<comment type="caution">
    <text evidence="3">The sequence shown here is derived from an EMBL/GenBank/DDBJ whole genome shotgun (WGS) entry which is preliminary data.</text>
</comment>
<evidence type="ECO:0000256" key="2">
    <source>
        <dbReference type="ARBA" id="ARBA00023002"/>
    </source>
</evidence>
<dbReference type="InterPro" id="IPR002347">
    <property type="entry name" value="SDR_fam"/>
</dbReference>
<dbReference type="Gene3D" id="3.40.50.720">
    <property type="entry name" value="NAD(P)-binding Rossmann-like Domain"/>
    <property type="match status" value="1"/>
</dbReference>
<dbReference type="Proteomes" id="UP001595647">
    <property type="component" value="Unassembled WGS sequence"/>
</dbReference>
<evidence type="ECO:0000313" key="3">
    <source>
        <dbReference type="EMBL" id="MFC3166192.1"/>
    </source>
</evidence>
<dbReference type="SUPFAM" id="SSF51735">
    <property type="entry name" value="NAD(P)-binding Rossmann-fold domains"/>
    <property type="match status" value="1"/>
</dbReference>
<organism evidence="3 4">
    <name type="scientific">Ciceribacter thiooxidans</name>
    <dbReference type="NCBI Taxonomy" id="1969821"/>
    <lineage>
        <taxon>Bacteria</taxon>
        <taxon>Pseudomonadati</taxon>
        <taxon>Pseudomonadota</taxon>
        <taxon>Alphaproteobacteria</taxon>
        <taxon>Hyphomicrobiales</taxon>
        <taxon>Rhizobiaceae</taxon>
        <taxon>Ciceribacter</taxon>
    </lineage>
</organism>
<evidence type="ECO:0000256" key="1">
    <source>
        <dbReference type="ARBA" id="ARBA00006484"/>
    </source>
</evidence>
<sequence length="96" mass="9868">MKQPTDLEKRHPLAGSVVVIVGGTSGMGRGAAVRLAAHGAQVLAVSRRAVSGIVQLGHGSIERAALDMTDEAAVRGFLDGTTTLDHLLVTATPPNF</sequence>
<reference evidence="4" key="1">
    <citation type="journal article" date="2019" name="Int. J. Syst. Evol. Microbiol.">
        <title>The Global Catalogue of Microorganisms (GCM) 10K type strain sequencing project: providing services to taxonomists for standard genome sequencing and annotation.</title>
        <authorList>
            <consortium name="The Broad Institute Genomics Platform"/>
            <consortium name="The Broad Institute Genome Sequencing Center for Infectious Disease"/>
            <person name="Wu L."/>
            <person name="Ma J."/>
        </authorList>
    </citation>
    <scope>NUCLEOTIDE SEQUENCE [LARGE SCALE GENOMIC DNA]</scope>
    <source>
        <strain evidence="4">KCTC 52231</strain>
    </source>
</reference>
<proteinExistence type="inferred from homology"/>
<keyword evidence="4" id="KW-1185">Reference proteome</keyword>
<protein>
    <submittedName>
        <fullName evidence="3">SDR family NAD(P)-dependent oxidoreductase</fullName>
    </submittedName>
</protein>
<dbReference type="RefSeq" id="WP_182308888.1">
    <property type="nucleotide sequence ID" value="NZ_CP059897.1"/>
</dbReference>
<gene>
    <name evidence="3" type="ORF">ACFOHV_23190</name>
</gene>